<dbReference type="InterPro" id="IPR036388">
    <property type="entry name" value="WH-like_DNA-bd_sf"/>
</dbReference>
<feature type="domain" description="HTH gntR-type" evidence="4">
    <location>
        <begin position="7"/>
        <end position="75"/>
    </location>
</feature>
<dbReference type="PROSITE" id="PS50949">
    <property type="entry name" value="HTH_GNTR"/>
    <property type="match status" value="1"/>
</dbReference>
<dbReference type="Pfam" id="PF07729">
    <property type="entry name" value="FCD"/>
    <property type="match status" value="1"/>
</dbReference>
<dbReference type="SMART" id="SM00895">
    <property type="entry name" value="FCD"/>
    <property type="match status" value="1"/>
</dbReference>
<keyword evidence="1" id="KW-0805">Transcription regulation</keyword>
<gene>
    <name evidence="5" type="ORF">MP3633_0600</name>
</gene>
<keyword evidence="2" id="KW-0238">DNA-binding</keyword>
<dbReference type="InterPro" id="IPR011711">
    <property type="entry name" value="GntR_C"/>
</dbReference>
<evidence type="ECO:0000256" key="2">
    <source>
        <dbReference type="ARBA" id="ARBA00023125"/>
    </source>
</evidence>
<reference evidence="5 6" key="1">
    <citation type="submission" date="2020-06" db="EMBL/GenBank/DDBJ databases">
        <authorList>
            <person name="Voronona O.L."/>
            <person name="Aksenova E.I."/>
            <person name="Kunda M.S."/>
            <person name="Semenov A.N."/>
            <person name="Ryzhova N."/>
        </authorList>
    </citation>
    <scope>NUCLEOTIDE SEQUENCE [LARGE SCALE GENOMIC DNA]</scope>
    <source>
        <strain evidence="5 6">MPKMM3633</strain>
    </source>
</reference>
<dbReference type="Gene3D" id="1.20.120.530">
    <property type="entry name" value="GntR ligand-binding domain-like"/>
    <property type="match status" value="1"/>
</dbReference>
<dbReference type="CDD" id="cd07377">
    <property type="entry name" value="WHTH_GntR"/>
    <property type="match status" value="1"/>
</dbReference>
<dbReference type="InterPro" id="IPR000524">
    <property type="entry name" value="Tscrpt_reg_HTH_GntR"/>
</dbReference>
<dbReference type="GO" id="GO:0003677">
    <property type="term" value="F:DNA binding"/>
    <property type="evidence" value="ECO:0007669"/>
    <property type="project" value="UniProtKB-KW"/>
</dbReference>
<evidence type="ECO:0000256" key="3">
    <source>
        <dbReference type="ARBA" id="ARBA00023163"/>
    </source>
</evidence>
<name>A0A859CT88_9GAMM</name>
<evidence type="ECO:0000259" key="4">
    <source>
        <dbReference type="PROSITE" id="PS50949"/>
    </source>
</evidence>
<dbReference type="PRINTS" id="PR00035">
    <property type="entry name" value="HTHGNTR"/>
</dbReference>
<dbReference type="InterPro" id="IPR008920">
    <property type="entry name" value="TF_FadR/GntR_C"/>
</dbReference>
<proteinExistence type="predicted"/>
<dbReference type="EMBL" id="CP054301">
    <property type="protein sequence ID" value="QKK79336.1"/>
    <property type="molecule type" value="Genomic_DNA"/>
</dbReference>
<sequence>MMSGVTKRLYIKIANEIIEQIKNKQYELGDCIPPERKLAEQLGVSRTVVREAMVYLEMVGIADIRKGSGIFVIRSTPKMGIGVAPEVTPFEILEARLLIEPELAGRAAENNTPELIAELSQCIQMMESSVHFSEETLRQQTSVDADRKFHKAISSACNNPLLIKFYTELSSLHMEGDMWMRMDELANEPAARGQWVNDHKAIFNQIKKGDSEKAREVMYQHISNVINEIAT</sequence>
<dbReference type="Pfam" id="PF00392">
    <property type="entry name" value="GntR"/>
    <property type="match status" value="1"/>
</dbReference>
<evidence type="ECO:0000313" key="6">
    <source>
        <dbReference type="Proteomes" id="UP000509371"/>
    </source>
</evidence>
<dbReference type="InterPro" id="IPR036390">
    <property type="entry name" value="WH_DNA-bd_sf"/>
</dbReference>
<accession>A0A859CT88</accession>
<dbReference type="AlphaFoldDB" id="A0A859CT88"/>
<evidence type="ECO:0000313" key="5">
    <source>
        <dbReference type="EMBL" id="QKK79336.1"/>
    </source>
</evidence>
<evidence type="ECO:0000256" key="1">
    <source>
        <dbReference type="ARBA" id="ARBA00023015"/>
    </source>
</evidence>
<dbReference type="PANTHER" id="PTHR43537">
    <property type="entry name" value="TRANSCRIPTIONAL REGULATOR, GNTR FAMILY"/>
    <property type="match status" value="1"/>
</dbReference>
<protein>
    <submittedName>
        <fullName evidence="5">FadR family transcriptional regulator</fullName>
    </submittedName>
</protein>
<dbReference type="GO" id="GO:0003700">
    <property type="term" value="F:DNA-binding transcription factor activity"/>
    <property type="evidence" value="ECO:0007669"/>
    <property type="project" value="InterPro"/>
</dbReference>
<dbReference type="SUPFAM" id="SSF48008">
    <property type="entry name" value="GntR ligand-binding domain-like"/>
    <property type="match status" value="1"/>
</dbReference>
<dbReference type="PANTHER" id="PTHR43537:SF5">
    <property type="entry name" value="UXU OPERON TRANSCRIPTIONAL REGULATOR"/>
    <property type="match status" value="1"/>
</dbReference>
<dbReference type="SMART" id="SM00345">
    <property type="entry name" value="HTH_GNTR"/>
    <property type="match status" value="1"/>
</dbReference>
<keyword evidence="3" id="KW-0804">Transcription</keyword>
<dbReference type="Proteomes" id="UP000509371">
    <property type="component" value="Chromosome"/>
</dbReference>
<organism evidence="5 6">
    <name type="scientific">Marinomonas primoryensis</name>
    <dbReference type="NCBI Taxonomy" id="178399"/>
    <lineage>
        <taxon>Bacteria</taxon>
        <taxon>Pseudomonadati</taxon>
        <taxon>Pseudomonadota</taxon>
        <taxon>Gammaproteobacteria</taxon>
        <taxon>Oceanospirillales</taxon>
        <taxon>Oceanospirillaceae</taxon>
        <taxon>Marinomonas</taxon>
    </lineage>
</organism>
<dbReference type="SUPFAM" id="SSF46785">
    <property type="entry name" value="Winged helix' DNA-binding domain"/>
    <property type="match status" value="1"/>
</dbReference>
<dbReference type="KEGG" id="mpri:MP3633_0600"/>
<dbReference type="Gene3D" id="1.10.10.10">
    <property type="entry name" value="Winged helix-like DNA-binding domain superfamily/Winged helix DNA-binding domain"/>
    <property type="match status" value="1"/>
</dbReference>